<dbReference type="KEGG" id="aagg:ETAA8_29500"/>
<dbReference type="AlphaFoldDB" id="A0A517YCE9"/>
<evidence type="ECO:0000313" key="1">
    <source>
        <dbReference type="EMBL" id="QDU27859.1"/>
    </source>
</evidence>
<protein>
    <submittedName>
        <fullName evidence="1">Uncharacterized protein</fullName>
    </submittedName>
</protein>
<proteinExistence type="predicted"/>
<reference evidence="1 2" key="1">
    <citation type="submission" date="2019-02" db="EMBL/GenBank/DDBJ databases">
        <title>Deep-cultivation of Planctomycetes and their phenomic and genomic characterization uncovers novel biology.</title>
        <authorList>
            <person name="Wiegand S."/>
            <person name="Jogler M."/>
            <person name="Boedeker C."/>
            <person name="Pinto D."/>
            <person name="Vollmers J."/>
            <person name="Rivas-Marin E."/>
            <person name="Kohn T."/>
            <person name="Peeters S.H."/>
            <person name="Heuer A."/>
            <person name="Rast P."/>
            <person name="Oberbeckmann S."/>
            <person name="Bunk B."/>
            <person name="Jeske O."/>
            <person name="Meyerdierks A."/>
            <person name="Storesund J.E."/>
            <person name="Kallscheuer N."/>
            <person name="Luecker S."/>
            <person name="Lage O.M."/>
            <person name="Pohl T."/>
            <person name="Merkel B.J."/>
            <person name="Hornburger P."/>
            <person name="Mueller R.-W."/>
            <person name="Bruemmer F."/>
            <person name="Labrenz M."/>
            <person name="Spormann A.M."/>
            <person name="Op den Camp H."/>
            <person name="Overmann J."/>
            <person name="Amann R."/>
            <person name="Jetten M.S.M."/>
            <person name="Mascher T."/>
            <person name="Medema M.H."/>
            <person name="Devos D.P."/>
            <person name="Kaster A.-K."/>
            <person name="Ovreas L."/>
            <person name="Rohde M."/>
            <person name="Galperin M.Y."/>
            <person name="Jogler C."/>
        </authorList>
    </citation>
    <scope>NUCLEOTIDE SEQUENCE [LARGE SCALE GENOMIC DNA]</scope>
    <source>
        <strain evidence="1 2">ETA_A8</strain>
    </source>
</reference>
<name>A0A517YCE9_9BACT</name>
<sequence length="92" mass="10362">MATRRVSLALPVLFCDTKIDVQPKLNISPFCTGQRVVGEYILSFLTTHFANHLATMKTKLERQYDLSTDDRGSSNVDCCRTTSIGRRYLGFA</sequence>
<dbReference type="EMBL" id="CP036274">
    <property type="protein sequence ID" value="QDU27859.1"/>
    <property type="molecule type" value="Genomic_DNA"/>
</dbReference>
<keyword evidence="2" id="KW-1185">Reference proteome</keyword>
<organism evidence="1 2">
    <name type="scientific">Anatilimnocola aggregata</name>
    <dbReference type="NCBI Taxonomy" id="2528021"/>
    <lineage>
        <taxon>Bacteria</taxon>
        <taxon>Pseudomonadati</taxon>
        <taxon>Planctomycetota</taxon>
        <taxon>Planctomycetia</taxon>
        <taxon>Pirellulales</taxon>
        <taxon>Pirellulaceae</taxon>
        <taxon>Anatilimnocola</taxon>
    </lineage>
</organism>
<dbReference type="Proteomes" id="UP000315017">
    <property type="component" value="Chromosome"/>
</dbReference>
<gene>
    <name evidence="1" type="ORF">ETAA8_29500</name>
</gene>
<accession>A0A517YCE9</accession>
<evidence type="ECO:0000313" key="2">
    <source>
        <dbReference type="Proteomes" id="UP000315017"/>
    </source>
</evidence>